<evidence type="ECO:0000256" key="1">
    <source>
        <dbReference type="SAM" id="MobiDB-lite"/>
    </source>
</evidence>
<gene>
    <name evidence="2" type="ORF">KV203_11795</name>
</gene>
<dbReference type="InterPro" id="IPR046366">
    <property type="entry name" value="MPAB"/>
</dbReference>
<keyword evidence="3" id="KW-1185">Reference proteome</keyword>
<evidence type="ECO:0000313" key="3">
    <source>
        <dbReference type="Proteomes" id="UP000887023"/>
    </source>
</evidence>
<dbReference type="PANTHER" id="PTHR36124">
    <property type="match status" value="1"/>
</dbReference>
<sequence>MHRRPSRGHWVNRRLDELDPETDYAEMIRLIADYKLNAFVFDLLYAFSFHYITLPATGSRAIVGTGKAEQRPQTRFLDTADALLQWMLLGPDHPSTRESVQRIQRMHEGIARTYPDSFNQEEDFVYTYAVFALATTWVREMVGASAAPRNELIAFHHFWRDISDQLHSTAGPATTFPVTVDDMIVLAEQIESRDYAPTPDGRLVSDAMIDQFNARYFPGRLQPLGRAMVLAFVSDRVQRRQQVRPANPALVGIVRTAFRALFFFQDRIFVPPRMPLSEILNSREWERERKHWRTQERSRSNQRVTHRRQLSAPA</sequence>
<proteinExistence type="predicted"/>
<dbReference type="Proteomes" id="UP000887023">
    <property type="component" value="Chromosome"/>
</dbReference>
<evidence type="ECO:0000313" key="2">
    <source>
        <dbReference type="EMBL" id="QXQ12639.1"/>
    </source>
</evidence>
<evidence type="ECO:0008006" key="4">
    <source>
        <dbReference type="Google" id="ProtNLM"/>
    </source>
</evidence>
<protein>
    <recommendedName>
        <fullName evidence="4">ER-bound oxygenase mpaB/mpaB'/Rubber oxygenase catalytic domain-containing protein</fullName>
    </recommendedName>
</protein>
<dbReference type="EMBL" id="CP079105">
    <property type="protein sequence ID" value="QXQ12639.1"/>
    <property type="molecule type" value="Genomic_DNA"/>
</dbReference>
<accession>A0ABX8S474</accession>
<feature type="region of interest" description="Disordered" evidence="1">
    <location>
        <begin position="294"/>
        <end position="314"/>
    </location>
</feature>
<reference evidence="2" key="1">
    <citation type="submission" date="2021-07" db="EMBL/GenBank/DDBJ databases">
        <title>Candidatus Kaistella beijingensis sp. nov. isolated from a municipal wastewater treatment plant is involved in sludge foaming.</title>
        <authorList>
            <person name="Song Y."/>
            <person name="Liu S.-J."/>
        </authorList>
    </citation>
    <scope>NUCLEOTIDE SEQUENCE</scope>
    <source>
        <strain evidence="2">DSM 43998</strain>
    </source>
</reference>
<dbReference type="RefSeq" id="WP_066470862.1">
    <property type="nucleotide sequence ID" value="NZ_CBCRUZ010000022.1"/>
</dbReference>
<dbReference type="PANTHER" id="PTHR36124:SF1">
    <property type="entry name" value="ER-BOUND OXYGENASE MPAB_MPAB'_RUBBER OXYGENASE CATALYTIC DOMAIN-CONTAINING PROTEIN"/>
    <property type="match status" value="1"/>
</dbReference>
<name>A0ABX8S474_9ACTN</name>
<organism evidence="2 3">
    <name type="scientific">Skermania pinensis</name>
    <dbReference type="NCBI Taxonomy" id="39122"/>
    <lineage>
        <taxon>Bacteria</taxon>
        <taxon>Bacillati</taxon>
        <taxon>Actinomycetota</taxon>
        <taxon>Actinomycetes</taxon>
        <taxon>Mycobacteriales</taxon>
        <taxon>Gordoniaceae</taxon>
        <taxon>Skermania</taxon>
    </lineage>
</organism>
<feature type="compositionally biased region" description="Basic residues" evidence="1">
    <location>
        <begin position="304"/>
        <end position="314"/>
    </location>
</feature>